<feature type="region of interest" description="Disordered" evidence="1">
    <location>
        <begin position="1"/>
        <end position="79"/>
    </location>
</feature>
<accession>A0A565BJP5</accession>
<dbReference type="AlphaFoldDB" id="A0A565BJP5"/>
<feature type="compositionally biased region" description="Basic and acidic residues" evidence="1">
    <location>
        <begin position="66"/>
        <end position="79"/>
    </location>
</feature>
<gene>
    <name evidence="2" type="ORF">ANE_LOCUS11862</name>
</gene>
<organism evidence="2 3">
    <name type="scientific">Arabis nemorensis</name>
    <dbReference type="NCBI Taxonomy" id="586526"/>
    <lineage>
        <taxon>Eukaryota</taxon>
        <taxon>Viridiplantae</taxon>
        <taxon>Streptophyta</taxon>
        <taxon>Embryophyta</taxon>
        <taxon>Tracheophyta</taxon>
        <taxon>Spermatophyta</taxon>
        <taxon>Magnoliopsida</taxon>
        <taxon>eudicotyledons</taxon>
        <taxon>Gunneridae</taxon>
        <taxon>Pentapetalae</taxon>
        <taxon>rosids</taxon>
        <taxon>malvids</taxon>
        <taxon>Brassicales</taxon>
        <taxon>Brassicaceae</taxon>
        <taxon>Arabideae</taxon>
        <taxon>Arabis</taxon>
    </lineage>
</organism>
<proteinExistence type="predicted"/>
<feature type="compositionally biased region" description="Basic residues" evidence="1">
    <location>
        <begin position="44"/>
        <end position="65"/>
    </location>
</feature>
<dbReference type="Proteomes" id="UP000489600">
    <property type="component" value="Unassembled WGS sequence"/>
</dbReference>
<protein>
    <submittedName>
        <fullName evidence="2">Uncharacterized protein</fullName>
    </submittedName>
</protein>
<keyword evidence="3" id="KW-1185">Reference proteome</keyword>
<sequence>MGRSGNFRAKTSREIFKMDGGRVDGDESSAEKQRRPTLGMVPERRRKKWENLKKVTRNSHRKAWRRSPEKEESRRQMLV</sequence>
<feature type="compositionally biased region" description="Basic and acidic residues" evidence="1">
    <location>
        <begin position="11"/>
        <end position="34"/>
    </location>
</feature>
<evidence type="ECO:0000313" key="3">
    <source>
        <dbReference type="Proteomes" id="UP000489600"/>
    </source>
</evidence>
<evidence type="ECO:0000313" key="2">
    <source>
        <dbReference type="EMBL" id="VVB01418.1"/>
    </source>
</evidence>
<dbReference type="EMBL" id="CABITT030000004">
    <property type="protein sequence ID" value="VVB01418.1"/>
    <property type="molecule type" value="Genomic_DNA"/>
</dbReference>
<name>A0A565BJP5_9BRAS</name>
<evidence type="ECO:0000256" key="1">
    <source>
        <dbReference type="SAM" id="MobiDB-lite"/>
    </source>
</evidence>
<comment type="caution">
    <text evidence="2">The sequence shown here is derived from an EMBL/GenBank/DDBJ whole genome shotgun (WGS) entry which is preliminary data.</text>
</comment>
<reference evidence="2" key="1">
    <citation type="submission" date="2019-07" db="EMBL/GenBank/DDBJ databases">
        <authorList>
            <person name="Dittberner H."/>
        </authorList>
    </citation>
    <scope>NUCLEOTIDE SEQUENCE [LARGE SCALE GENOMIC DNA]</scope>
</reference>